<evidence type="ECO:0000313" key="3">
    <source>
        <dbReference type="Proteomes" id="UP000265520"/>
    </source>
</evidence>
<feature type="signal peptide" evidence="1">
    <location>
        <begin position="1"/>
        <end position="28"/>
    </location>
</feature>
<dbReference type="Proteomes" id="UP000265520">
    <property type="component" value="Unassembled WGS sequence"/>
</dbReference>
<name>A0A392STG0_9FABA</name>
<dbReference type="AlphaFoldDB" id="A0A392STG0"/>
<sequence>TRHAWVGGATRSLELLRVVLLLVDAQRAGVICTAHRAALLRAFSFLVPALRAG</sequence>
<keyword evidence="3" id="KW-1185">Reference proteome</keyword>
<feature type="chain" id="PRO_5017454572" evidence="1">
    <location>
        <begin position="29"/>
        <end position="53"/>
    </location>
</feature>
<proteinExistence type="predicted"/>
<evidence type="ECO:0000313" key="2">
    <source>
        <dbReference type="EMBL" id="MCI51722.1"/>
    </source>
</evidence>
<protein>
    <submittedName>
        <fullName evidence="2">Uncharacterized protein</fullName>
    </submittedName>
</protein>
<accession>A0A392STG0</accession>
<comment type="caution">
    <text evidence="2">The sequence shown here is derived from an EMBL/GenBank/DDBJ whole genome shotgun (WGS) entry which is preliminary data.</text>
</comment>
<dbReference type="EMBL" id="LXQA010436373">
    <property type="protein sequence ID" value="MCI51722.1"/>
    <property type="molecule type" value="Genomic_DNA"/>
</dbReference>
<evidence type="ECO:0000256" key="1">
    <source>
        <dbReference type="SAM" id="SignalP"/>
    </source>
</evidence>
<reference evidence="2 3" key="1">
    <citation type="journal article" date="2018" name="Front. Plant Sci.">
        <title>Red Clover (Trifolium pratense) and Zigzag Clover (T. medium) - A Picture of Genomic Similarities and Differences.</title>
        <authorList>
            <person name="Dluhosova J."/>
            <person name="Istvanek J."/>
            <person name="Nedelnik J."/>
            <person name="Repkova J."/>
        </authorList>
    </citation>
    <scope>NUCLEOTIDE SEQUENCE [LARGE SCALE GENOMIC DNA]</scope>
    <source>
        <strain evidence="3">cv. 10/8</strain>
        <tissue evidence="2">Leaf</tissue>
    </source>
</reference>
<organism evidence="2 3">
    <name type="scientific">Trifolium medium</name>
    <dbReference type="NCBI Taxonomy" id="97028"/>
    <lineage>
        <taxon>Eukaryota</taxon>
        <taxon>Viridiplantae</taxon>
        <taxon>Streptophyta</taxon>
        <taxon>Embryophyta</taxon>
        <taxon>Tracheophyta</taxon>
        <taxon>Spermatophyta</taxon>
        <taxon>Magnoliopsida</taxon>
        <taxon>eudicotyledons</taxon>
        <taxon>Gunneridae</taxon>
        <taxon>Pentapetalae</taxon>
        <taxon>rosids</taxon>
        <taxon>fabids</taxon>
        <taxon>Fabales</taxon>
        <taxon>Fabaceae</taxon>
        <taxon>Papilionoideae</taxon>
        <taxon>50 kb inversion clade</taxon>
        <taxon>NPAAA clade</taxon>
        <taxon>Hologalegina</taxon>
        <taxon>IRL clade</taxon>
        <taxon>Trifolieae</taxon>
        <taxon>Trifolium</taxon>
    </lineage>
</organism>
<keyword evidence="1" id="KW-0732">Signal</keyword>
<feature type="non-terminal residue" evidence="2">
    <location>
        <position position="1"/>
    </location>
</feature>